<gene>
    <name evidence="4" type="ORF">OC842_003023</name>
</gene>
<dbReference type="InterPro" id="IPR054357">
    <property type="entry name" value="MFE-2_N"/>
</dbReference>
<reference evidence="4" key="1">
    <citation type="journal article" date="2023" name="PhytoFront">
        <title>Draft Genome Resources of Seven Strains of Tilletia horrida, Causal Agent of Kernel Smut of Rice.</title>
        <authorList>
            <person name="Khanal S."/>
            <person name="Antony Babu S."/>
            <person name="Zhou X.G."/>
        </authorList>
    </citation>
    <scope>NUCLEOTIDE SEQUENCE</scope>
    <source>
        <strain evidence="4">TX3</strain>
    </source>
</reference>
<feature type="region of interest" description="Disordered" evidence="1">
    <location>
        <begin position="163"/>
        <end position="191"/>
    </location>
</feature>
<proteinExistence type="predicted"/>
<evidence type="ECO:0000256" key="1">
    <source>
        <dbReference type="SAM" id="MobiDB-lite"/>
    </source>
</evidence>
<evidence type="ECO:0000313" key="4">
    <source>
        <dbReference type="EMBL" id="KAK0533239.1"/>
    </source>
</evidence>
<dbReference type="EMBL" id="JAPDMQ010000141">
    <property type="protein sequence ID" value="KAK0533239.1"/>
    <property type="molecule type" value="Genomic_DNA"/>
</dbReference>
<dbReference type="InterPro" id="IPR029069">
    <property type="entry name" value="HotDog_dom_sf"/>
</dbReference>
<dbReference type="InterPro" id="IPR002539">
    <property type="entry name" value="MaoC-like_dom"/>
</dbReference>
<organism evidence="4 5">
    <name type="scientific">Tilletia horrida</name>
    <dbReference type="NCBI Taxonomy" id="155126"/>
    <lineage>
        <taxon>Eukaryota</taxon>
        <taxon>Fungi</taxon>
        <taxon>Dikarya</taxon>
        <taxon>Basidiomycota</taxon>
        <taxon>Ustilaginomycotina</taxon>
        <taxon>Exobasidiomycetes</taxon>
        <taxon>Tilletiales</taxon>
        <taxon>Tilletiaceae</taxon>
        <taxon>Tilletia</taxon>
    </lineage>
</organism>
<dbReference type="SUPFAM" id="SSF54637">
    <property type="entry name" value="Thioesterase/thiol ester dehydrase-isomerase"/>
    <property type="match status" value="2"/>
</dbReference>
<dbReference type="GO" id="GO:0006635">
    <property type="term" value="P:fatty acid beta-oxidation"/>
    <property type="evidence" value="ECO:0007669"/>
    <property type="project" value="TreeGrafter"/>
</dbReference>
<dbReference type="PANTHER" id="PTHR13078:SF57">
    <property type="entry name" value="DEHYDRATASE, PUTATIVE (AFU_ORTHOLOGUE AFUA_5G00640)-RELATED"/>
    <property type="match status" value="1"/>
</dbReference>
<dbReference type="GO" id="GO:0005777">
    <property type="term" value="C:peroxisome"/>
    <property type="evidence" value="ECO:0007669"/>
    <property type="project" value="TreeGrafter"/>
</dbReference>
<feature type="domain" description="MaoC-like" evidence="2">
    <location>
        <begin position="189"/>
        <end position="295"/>
    </location>
</feature>
<dbReference type="GO" id="GO:0003857">
    <property type="term" value="F:(3S)-3-hydroxyacyl-CoA dehydrogenase (NAD+) activity"/>
    <property type="evidence" value="ECO:0007669"/>
    <property type="project" value="TreeGrafter"/>
</dbReference>
<dbReference type="Pfam" id="PF22622">
    <property type="entry name" value="MFE-2_hydrat-2_N"/>
    <property type="match status" value="1"/>
</dbReference>
<feature type="domain" description="Peroxisomal multifunctional enzyme type 2-like N-terminal" evidence="3">
    <location>
        <begin position="24"/>
        <end position="159"/>
    </location>
</feature>
<accession>A0AAN6JKS5</accession>
<comment type="caution">
    <text evidence="4">The sequence shown here is derived from an EMBL/GenBank/DDBJ whole genome shotgun (WGS) entry which is preliminary data.</text>
</comment>
<name>A0AAN6JKS5_9BASI</name>
<dbReference type="AlphaFoldDB" id="A0AAN6JKS5"/>
<dbReference type="Proteomes" id="UP001176521">
    <property type="component" value="Unassembled WGS sequence"/>
</dbReference>
<evidence type="ECO:0008006" key="6">
    <source>
        <dbReference type="Google" id="ProtNLM"/>
    </source>
</evidence>
<keyword evidence="5" id="KW-1185">Reference proteome</keyword>
<dbReference type="GO" id="GO:0004300">
    <property type="term" value="F:enoyl-CoA hydratase activity"/>
    <property type="evidence" value="ECO:0007669"/>
    <property type="project" value="TreeGrafter"/>
</dbReference>
<dbReference type="Pfam" id="PF01575">
    <property type="entry name" value="MaoC_dehydratas"/>
    <property type="match status" value="1"/>
</dbReference>
<evidence type="ECO:0000313" key="5">
    <source>
        <dbReference type="Proteomes" id="UP001176521"/>
    </source>
</evidence>
<sequence>MSSTHVDFSRTVGHAFPAQPVAWKRRDLLLYAVGINAGPEQLSYIYEGVPSFRAFPTYPLVLGLRGDSDDTNVFAERIAGRAALPGFPKLDPNTIVHGEQSLRVLKPLPLVSGPGWTLQSRVTAVNDKGKALILESEASLVSPHGEVHAVMVGATFYRGGGQGTGFSKSLPSPDARPRSAPPKVDTKSSKPDFELKEVVSPTQAAIYRLSGDYNPLHIDPSIGKRGGLGGVILHGLCSYGFAARALLRAYDAHDGEPAVESKLALEYISARFTSPVRLGDALLTRVWKVGAGAGAGEEEGWCAFEQVVLKADGTPGSASLRGVAKVKLAAAGDKAKL</sequence>
<dbReference type="GO" id="GO:0044594">
    <property type="term" value="F:17-beta-hydroxysteroid dehydrogenase (NAD+) activity"/>
    <property type="evidence" value="ECO:0007669"/>
    <property type="project" value="TreeGrafter"/>
</dbReference>
<evidence type="ECO:0000259" key="3">
    <source>
        <dbReference type="Pfam" id="PF22622"/>
    </source>
</evidence>
<evidence type="ECO:0000259" key="2">
    <source>
        <dbReference type="Pfam" id="PF01575"/>
    </source>
</evidence>
<protein>
    <recommendedName>
        <fullName evidence="6">MaoC-like domain-containing protein</fullName>
    </recommendedName>
</protein>
<dbReference type="Gene3D" id="3.10.129.10">
    <property type="entry name" value="Hotdog Thioesterase"/>
    <property type="match status" value="1"/>
</dbReference>
<dbReference type="PANTHER" id="PTHR13078">
    <property type="entry name" value="PEROXISOMAL MULTIFUNCTIONAL ENZYME TYPE 2-RELATED"/>
    <property type="match status" value="1"/>
</dbReference>